<name>A0ABS5RW94_9HYPH</name>
<evidence type="ECO:0000313" key="1">
    <source>
        <dbReference type="EMBL" id="MBS9720464.1"/>
    </source>
</evidence>
<protein>
    <submittedName>
        <fullName evidence="1">Uncharacterized protein</fullName>
    </submittedName>
</protein>
<comment type="caution">
    <text evidence="1">The sequence shown here is derived from an EMBL/GenBank/DDBJ whole genome shotgun (WGS) entry which is preliminary data.</text>
</comment>
<organism evidence="1 2">
    <name type="scientific">Tianweitania aestuarii</name>
    <dbReference type="NCBI Taxonomy" id="2814886"/>
    <lineage>
        <taxon>Bacteria</taxon>
        <taxon>Pseudomonadati</taxon>
        <taxon>Pseudomonadota</taxon>
        <taxon>Alphaproteobacteria</taxon>
        <taxon>Hyphomicrobiales</taxon>
        <taxon>Phyllobacteriaceae</taxon>
        <taxon>Tianweitania</taxon>
    </lineage>
</organism>
<proteinExistence type="predicted"/>
<dbReference type="RefSeq" id="WP_213983989.1">
    <property type="nucleotide sequence ID" value="NZ_JAFMNX010000001.1"/>
</dbReference>
<gene>
    <name evidence="1" type="ORF">JYU29_07180</name>
</gene>
<keyword evidence="2" id="KW-1185">Reference proteome</keyword>
<sequence>MARRVSKADPVLRVFSRIRIMLFLLASYQPAEAKAIALLFQAFSIRFAVGIAPAELVSGDDFLYKCLMIPSDRYF</sequence>
<accession>A0ABS5RW94</accession>
<dbReference type="Proteomes" id="UP001297272">
    <property type="component" value="Unassembled WGS sequence"/>
</dbReference>
<evidence type="ECO:0000313" key="2">
    <source>
        <dbReference type="Proteomes" id="UP001297272"/>
    </source>
</evidence>
<dbReference type="EMBL" id="JAFMNX010000001">
    <property type="protein sequence ID" value="MBS9720464.1"/>
    <property type="molecule type" value="Genomic_DNA"/>
</dbReference>
<reference evidence="1 2" key="1">
    <citation type="submission" date="2021-03" db="EMBL/GenBank/DDBJ databases">
        <title>Tianweitania aestuarii sp. nov., isolated from a tidal flat.</title>
        <authorList>
            <person name="Park S."/>
            <person name="Yoon J.-H."/>
        </authorList>
    </citation>
    <scope>NUCLEOTIDE SEQUENCE [LARGE SCALE GENOMIC DNA]</scope>
    <source>
        <strain evidence="1 2">BSSL-BM11</strain>
    </source>
</reference>